<evidence type="ECO:0000313" key="3">
    <source>
        <dbReference type="Proteomes" id="UP000324832"/>
    </source>
</evidence>
<reference evidence="2 3" key="1">
    <citation type="submission" date="2017-07" db="EMBL/GenBank/DDBJ databases">
        <authorList>
            <person name="Talla V."/>
            <person name="Backstrom N."/>
        </authorList>
    </citation>
    <scope>NUCLEOTIDE SEQUENCE [LARGE SCALE GENOMIC DNA]</scope>
</reference>
<keyword evidence="1" id="KW-1133">Transmembrane helix</keyword>
<organism evidence="2 3">
    <name type="scientific">Leptidea sinapis</name>
    <dbReference type="NCBI Taxonomy" id="189913"/>
    <lineage>
        <taxon>Eukaryota</taxon>
        <taxon>Metazoa</taxon>
        <taxon>Ecdysozoa</taxon>
        <taxon>Arthropoda</taxon>
        <taxon>Hexapoda</taxon>
        <taxon>Insecta</taxon>
        <taxon>Pterygota</taxon>
        <taxon>Neoptera</taxon>
        <taxon>Endopterygota</taxon>
        <taxon>Lepidoptera</taxon>
        <taxon>Glossata</taxon>
        <taxon>Ditrysia</taxon>
        <taxon>Papilionoidea</taxon>
        <taxon>Pieridae</taxon>
        <taxon>Dismorphiinae</taxon>
        <taxon>Leptidea</taxon>
    </lineage>
</organism>
<feature type="transmembrane region" description="Helical" evidence="1">
    <location>
        <begin position="38"/>
        <end position="66"/>
    </location>
</feature>
<keyword evidence="1" id="KW-0472">Membrane</keyword>
<evidence type="ECO:0000256" key="1">
    <source>
        <dbReference type="SAM" id="Phobius"/>
    </source>
</evidence>
<name>A0A5E4Q0X4_9NEOP</name>
<protein>
    <submittedName>
        <fullName evidence="2">Uncharacterized protein</fullName>
    </submittedName>
</protein>
<sequence length="89" mass="9691">MDVLFVAASPLLSALSSGGLIGYPSLPYMALRVFQVYLYLTLCNIEVEIGFMIASSLGIYTTPYVMASEIMPVRHRGIGGSLMIHDMTD</sequence>
<keyword evidence="3" id="KW-1185">Reference proteome</keyword>
<dbReference type="AlphaFoldDB" id="A0A5E4Q0X4"/>
<accession>A0A5E4Q0X4</accession>
<keyword evidence="1" id="KW-0812">Transmembrane</keyword>
<proteinExistence type="predicted"/>
<dbReference type="Proteomes" id="UP000324832">
    <property type="component" value="Unassembled WGS sequence"/>
</dbReference>
<gene>
    <name evidence="2" type="ORF">LSINAPIS_LOCUS3889</name>
</gene>
<evidence type="ECO:0000313" key="2">
    <source>
        <dbReference type="EMBL" id="VVC91142.1"/>
    </source>
</evidence>
<dbReference type="EMBL" id="FZQP02000981">
    <property type="protein sequence ID" value="VVC91142.1"/>
    <property type="molecule type" value="Genomic_DNA"/>
</dbReference>